<dbReference type="InterPro" id="IPR019151">
    <property type="entry name" value="Proteasome_assmbl_chaperone_2"/>
</dbReference>
<dbReference type="FunFam" id="3.40.50.10900:FF:000005">
    <property type="entry name" value="Proteasome assembly chaperone 2"/>
    <property type="match status" value="1"/>
</dbReference>
<dbReference type="GO" id="GO:0043248">
    <property type="term" value="P:proteasome assembly"/>
    <property type="evidence" value="ECO:0007669"/>
    <property type="project" value="TreeGrafter"/>
</dbReference>
<comment type="similarity">
    <text evidence="3">Belongs to the PSMG2 family.</text>
</comment>
<keyword evidence="5" id="KW-1185">Reference proteome</keyword>
<evidence type="ECO:0000256" key="3">
    <source>
        <dbReference type="ARBA" id="ARBA00025745"/>
    </source>
</evidence>
<dbReference type="EMBL" id="KZ305024">
    <property type="protein sequence ID" value="PIA55555.1"/>
    <property type="molecule type" value="Genomic_DNA"/>
</dbReference>
<dbReference type="InterPro" id="IPR038389">
    <property type="entry name" value="PSMG2_sf"/>
</dbReference>
<dbReference type="FunCoup" id="A0A2G5EIG1">
    <property type="interactions" value="2982"/>
</dbReference>
<dbReference type="GO" id="GO:0005829">
    <property type="term" value="C:cytosol"/>
    <property type="evidence" value="ECO:0007669"/>
    <property type="project" value="TreeGrafter"/>
</dbReference>
<proteinExistence type="inferred from homology"/>
<dbReference type="AlphaFoldDB" id="A0A2G5EIG1"/>
<dbReference type="InParanoid" id="A0A2G5EIG1"/>
<dbReference type="Pfam" id="PF09754">
    <property type="entry name" value="PAC2"/>
    <property type="match status" value="1"/>
</dbReference>
<dbReference type="STRING" id="218851.A0A2G5EIG1"/>
<accession>A0A2G5EIG1</accession>
<name>A0A2G5EIG1_AQUCA</name>
<evidence type="ECO:0000313" key="4">
    <source>
        <dbReference type="EMBL" id="PIA55555.1"/>
    </source>
</evidence>
<keyword evidence="2" id="KW-0143">Chaperone</keyword>
<dbReference type="SUPFAM" id="SSF159659">
    <property type="entry name" value="Cgl1923-like"/>
    <property type="match status" value="1"/>
</dbReference>
<gene>
    <name evidence="4" type="ORF">AQUCO_00700094v1</name>
</gene>
<evidence type="ECO:0000256" key="2">
    <source>
        <dbReference type="ARBA" id="ARBA00023186"/>
    </source>
</evidence>
<evidence type="ECO:0000256" key="1">
    <source>
        <dbReference type="ARBA" id="ARBA00019186"/>
    </source>
</evidence>
<organism evidence="4 5">
    <name type="scientific">Aquilegia coerulea</name>
    <name type="common">Rocky mountain columbine</name>
    <dbReference type="NCBI Taxonomy" id="218851"/>
    <lineage>
        <taxon>Eukaryota</taxon>
        <taxon>Viridiplantae</taxon>
        <taxon>Streptophyta</taxon>
        <taxon>Embryophyta</taxon>
        <taxon>Tracheophyta</taxon>
        <taxon>Spermatophyta</taxon>
        <taxon>Magnoliopsida</taxon>
        <taxon>Ranunculales</taxon>
        <taxon>Ranunculaceae</taxon>
        <taxon>Thalictroideae</taxon>
        <taxon>Aquilegia</taxon>
    </lineage>
</organism>
<dbReference type="PANTHER" id="PTHR12970:SF1">
    <property type="entry name" value="PROTEASOME ASSEMBLY CHAPERONE 2"/>
    <property type="match status" value="1"/>
</dbReference>
<dbReference type="Gene3D" id="3.40.50.10900">
    <property type="entry name" value="PAC-like subunit"/>
    <property type="match status" value="2"/>
</dbReference>
<reference evidence="4 5" key="1">
    <citation type="submission" date="2017-09" db="EMBL/GenBank/DDBJ databases">
        <title>WGS assembly of Aquilegia coerulea Goldsmith.</title>
        <authorList>
            <person name="Hodges S."/>
            <person name="Kramer E."/>
            <person name="Nordborg M."/>
            <person name="Tomkins J."/>
            <person name="Borevitz J."/>
            <person name="Derieg N."/>
            <person name="Yan J."/>
            <person name="Mihaltcheva S."/>
            <person name="Hayes R.D."/>
            <person name="Rokhsar D."/>
        </authorList>
    </citation>
    <scope>NUCLEOTIDE SEQUENCE [LARGE SCALE GENOMIC DNA]</scope>
    <source>
        <strain evidence="5">cv. Goldsmith</strain>
    </source>
</reference>
<dbReference type="InterPro" id="IPR016562">
    <property type="entry name" value="Proteasome_assmbl_chp_2_euk"/>
</dbReference>
<dbReference type="GO" id="GO:0005634">
    <property type="term" value="C:nucleus"/>
    <property type="evidence" value="ECO:0007669"/>
    <property type="project" value="TreeGrafter"/>
</dbReference>
<sequence length="334" mass="36530">MILHGPILYGANFLKRETHSPLQLPSSAFSNIAISELFSAIRKKKKKCSLLSLSMEFVLDKDQHIHDECSTLILPALSIGNVGQLAIDLLVSSSRAERIGYLDDSSVLPCVGNDAYAPVPQGVLALPLEAYESLSNALTLVQQRSPIVKGMMIEFAKNLADFAATNGKKHVVVLSSLDSGRRQKIDMSSGTQIYYLSSTSPDGTDDHCEKLGWKVLQEYNIDQRRWKLLSSLAEGNSSEDASLFEDELLDEDYYPSLPFAAFFSCCKAKGLKVTCVLSYCSEGDNIADSLQMADAVCKLLGLNPKKLSGNEGSGWLIPPSWKTVYGPPSDMSLY</sequence>
<dbReference type="FunFam" id="3.40.50.10900:FF:000004">
    <property type="entry name" value="Proteasome assembly chaperone 2"/>
    <property type="match status" value="1"/>
</dbReference>
<protein>
    <recommendedName>
        <fullName evidence="1">Proteasome assembly chaperone 2</fullName>
    </recommendedName>
</protein>
<dbReference type="PANTHER" id="PTHR12970">
    <property type="entry name" value="PROTEASOME ASSEMBLY CHAPERONE 2"/>
    <property type="match status" value="1"/>
</dbReference>
<dbReference type="OrthoDB" id="10260712at2759"/>
<evidence type="ECO:0000313" key="5">
    <source>
        <dbReference type="Proteomes" id="UP000230069"/>
    </source>
</evidence>
<dbReference type="Proteomes" id="UP000230069">
    <property type="component" value="Unassembled WGS sequence"/>
</dbReference>